<name>A0ABQ9ULP1_SAGOE</name>
<dbReference type="EMBL" id="JASSZA010000011">
    <property type="protein sequence ID" value="KAK2097719.1"/>
    <property type="molecule type" value="Genomic_DNA"/>
</dbReference>
<comment type="caution">
    <text evidence="2">The sequence shown here is derived from an EMBL/GenBank/DDBJ whole genome shotgun (WGS) entry which is preliminary data.</text>
</comment>
<feature type="compositionally biased region" description="Low complexity" evidence="1">
    <location>
        <begin position="13"/>
        <end position="33"/>
    </location>
</feature>
<feature type="region of interest" description="Disordered" evidence="1">
    <location>
        <begin position="1"/>
        <end position="35"/>
    </location>
</feature>
<protein>
    <submittedName>
        <fullName evidence="2">Uncharacterized protein</fullName>
    </submittedName>
</protein>
<sequence length="65" mass="6682">RGHVGGPVHFVTSRPRPSARLSAPASPASRAPPVQSLLKRPRSGALVRSQAVSAIVPGLEVSPPL</sequence>
<gene>
    <name evidence="2" type="ORF">P7K49_023170</name>
</gene>
<feature type="non-terminal residue" evidence="2">
    <location>
        <position position="65"/>
    </location>
</feature>
<evidence type="ECO:0000313" key="3">
    <source>
        <dbReference type="Proteomes" id="UP001266305"/>
    </source>
</evidence>
<dbReference type="Proteomes" id="UP001266305">
    <property type="component" value="Unassembled WGS sequence"/>
</dbReference>
<evidence type="ECO:0000256" key="1">
    <source>
        <dbReference type="SAM" id="MobiDB-lite"/>
    </source>
</evidence>
<evidence type="ECO:0000313" key="2">
    <source>
        <dbReference type="EMBL" id="KAK2097719.1"/>
    </source>
</evidence>
<keyword evidence="3" id="KW-1185">Reference proteome</keyword>
<proteinExistence type="predicted"/>
<accession>A0ABQ9ULP1</accession>
<organism evidence="2 3">
    <name type="scientific">Saguinus oedipus</name>
    <name type="common">Cotton-top tamarin</name>
    <name type="synonym">Oedipomidas oedipus</name>
    <dbReference type="NCBI Taxonomy" id="9490"/>
    <lineage>
        <taxon>Eukaryota</taxon>
        <taxon>Metazoa</taxon>
        <taxon>Chordata</taxon>
        <taxon>Craniata</taxon>
        <taxon>Vertebrata</taxon>
        <taxon>Euteleostomi</taxon>
        <taxon>Mammalia</taxon>
        <taxon>Eutheria</taxon>
        <taxon>Euarchontoglires</taxon>
        <taxon>Primates</taxon>
        <taxon>Haplorrhini</taxon>
        <taxon>Platyrrhini</taxon>
        <taxon>Cebidae</taxon>
        <taxon>Callitrichinae</taxon>
        <taxon>Saguinus</taxon>
    </lineage>
</organism>
<reference evidence="2 3" key="1">
    <citation type="submission" date="2023-05" db="EMBL/GenBank/DDBJ databases">
        <title>B98-5 Cell Line De Novo Hybrid Assembly: An Optical Mapping Approach.</title>
        <authorList>
            <person name="Kananen K."/>
            <person name="Auerbach J.A."/>
            <person name="Kautto E."/>
            <person name="Blachly J.S."/>
        </authorList>
    </citation>
    <scope>NUCLEOTIDE SEQUENCE [LARGE SCALE GENOMIC DNA]</scope>
    <source>
        <strain evidence="2">B95-8</strain>
        <tissue evidence="2">Cell line</tissue>
    </source>
</reference>
<feature type="non-terminal residue" evidence="2">
    <location>
        <position position="1"/>
    </location>
</feature>